<dbReference type="SMART" id="SM00249">
    <property type="entry name" value="PHD"/>
    <property type="match status" value="1"/>
</dbReference>
<reference evidence="16" key="1">
    <citation type="submission" date="2017-01" db="EMBL/GenBank/DDBJ databases">
        <title>Comparative genomics of anhydrobiosis in the tardigrade Hypsibius dujardini.</title>
        <authorList>
            <person name="Yoshida Y."/>
            <person name="Koutsovoulos G."/>
            <person name="Laetsch D."/>
            <person name="Stevens L."/>
            <person name="Kumar S."/>
            <person name="Horikawa D."/>
            <person name="Ishino K."/>
            <person name="Komine S."/>
            <person name="Tomita M."/>
            <person name="Blaxter M."/>
            <person name="Arakawa K."/>
        </authorList>
    </citation>
    <scope>NUCLEOTIDE SEQUENCE [LARGE SCALE GENOMIC DNA]</scope>
    <source>
        <strain evidence="16">Z151</strain>
    </source>
</reference>
<sequence length="538" mass="60310">MPDETVYCICRTTDIKRFMIACDKCEEWFHGDCIHITLKASKAIEKYFCRKCIEVDPTLQITYKPGKKAPTEGAVRKKPAKKKRDTSLTPSLSSRGSSDGRTAKGSREDARRSTTDTDSSGEDEWNGQVDPRRSLPIDPDSSRRGTSKSKKTTNKPKDDTQQRRPSESCSKAPKEAAIKSATPATSRPVGGEHAAGSVPVDGKKVLKSPKAGRKHSSSHYLRRNSPRRSPSQDNDDDWPGFDWANLRQCYGPKCKFAAAPGSKYCSDDCGRALARKRLLEIMPIRLEQMDSQTYAATQSNQNETEAVRQKLVECKTMVEKLFQQKASLEQTILKGKREQPCSQDEEEHHGEDSTSDNCDVHCITCGLPTPLRTAVKHFEKCFNRYENQTSYGSLVPTPNSIFCDIQNPKTKTWCKRLKVLCPEHFRESVEDTAGVCGMPLTNEDFVKTGKFCRIPKKNCSKHPSWERVKRAELDLEVLRAYMRMEELVEQETILMRTIQSRGGIVQSLLNYSLAHRPEDGKSAASSTSSTSLSADASF</sequence>
<dbReference type="PROSITE" id="PS50016">
    <property type="entry name" value="ZF_PHD_2"/>
    <property type="match status" value="1"/>
</dbReference>
<dbReference type="FunFam" id="3.30.40.10:FF:000138">
    <property type="entry name" value="CXXC-type zinc finger protein 1"/>
    <property type="match status" value="1"/>
</dbReference>
<dbReference type="SUPFAM" id="SSF57903">
    <property type="entry name" value="FYVE/PHD zinc finger"/>
    <property type="match status" value="1"/>
</dbReference>
<evidence type="ECO:0000256" key="6">
    <source>
        <dbReference type="ARBA" id="ARBA00023015"/>
    </source>
</evidence>
<evidence type="ECO:0000256" key="3">
    <source>
        <dbReference type="ARBA" id="ARBA00022723"/>
    </source>
</evidence>
<dbReference type="InterPro" id="IPR011011">
    <property type="entry name" value="Znf_FYVE_PHD"/>
</dbReference>
<dbReference type="AlphaFoldDB" id="A0A1W0X7R6"/>
<feature type="region of interest" description="Disordered" evidence="13">
    <location>
        <begin position="517"/>
        <end position="538"/>
    </location>
</feature>
<comment type="subcellular location">
    <subcellularLocation>
        <location evidence="1">Nucleus</location>
    </subcellularLocation>
</comment>
<dbReference type="OrthoDB" id="419183at2759"/>
<dbReference type="InterPro" id="IPR019787">
    <property type="entry name" value="Znf_PHD-finger"/>
</dbReference>
<feature type="compositionally biased region" description="Basic and acidic residues" evidence="13">
    <location>
        <begin position="101"/>
        <end position="115"/>
    </location>
</feature>
<dbReference type="EMBL" id="MTYJ01000010">
    <property type="protein sequence ID" value="OQV23596.1"/>
    <property type="molecule type" value="Genomic_DNA"/>
</dbReference>
<dbReference type="Proteomes" id="UP000192578">
    <property type="component" value="Unassembled WGS sequence"/>
</dbReference>
<accession>A0A1W0X7R6</accession>
<evidence type="ECO:0000256" key="1">
    <source>
        <dbReference type="ARBA" id="ARBA00004123"/>
    </source>
</evidence>
<evidence type="ECO:0000256" key="7">
    <source>
        <dbReference type="ARBA" id="ARBA00023125"/>
    </source>
</evidence>
<dbReference type="GO" id="GO:0003677">
    <property type="term" value="F:DNA binding"/>
    <property type="evidence" value="ECO:0007669"/>
    <property type="project" value="UniProtKB-KW"/>
</dbReference>
<dbReference type="InterPro" id="IPR022056">
    <property type="entry name" value="CpG-bd_C"/>
</dbReference>
<evidence type="ECO:0000313" key="16">
    <source>
        <dbReference type="Proteomes" id="UP000192578"/>
    </source>
</evidence>
<dbReference type="Gene3D" id="2.60.120.650">
    <property type="entry name" value="Cupin"/>
    <property type="match status" value="1"/>
</dbReference>
<protein>
    <recommendedName>
        <fullName evidence="10">CXXC-type zinc finger protein 1</fullName>
    </recommendedName>
    <alternativeName>
        <fullName evidence="11">PHD finger and CXXC domain-containing protein 1</fullName>
    </alternativeName>
</protein>
<dbReference type="PANTHER" id="PTHR46174:SF1">
    <property type="entry name" value="CXXC-TYPE ZINC FINGER PROTEIN 1"/>
    <property type="match status" value="1"/>
</dbReference>
<feature type="region of interest" description="Disordered" evidence="13">
    <location>
        <begin position="336"/>
        <end position="356"/>
    </location>
</feature>
<evidence type="ECO:0000256" key="5">
    <source>
        <dbReference type="ARBA" id="ARBA00022833"/>
    </source>
</evidence>
<evidence type="ECO:0000259" key="14">
    <source>
        <dbReference type="PROSITE" id="PS50016"/>
    </source>
</evidence>
<evidence type="ECO:0000256" key="11">
    <source>
        <dbReference type="ARBA" id="ARBA00081451"/>
    </source>
</evidence>
<feature type="compositionally biased region" description="Basic and acidic residues" evidence="13">
    <location>
        <begin position="155"/>
        <end position="177"/>
    </location>
</feature>
<dbReference type="Pfam" id="PF12269">
    <property type="entry name" value="CpG_bind_C"/>
    <property type="match status" value="1"/>
</dbReference>
<dbReference type="PROSITE" id="PS01359">
    <property type="entry name" value="ZF_PHD_1"/>
    <property type="match status" value="1"/>
</dbReference>
<evidence type="ECO:0000256" key="13">
    <source>
        <dbReference type="SAM" id="MobiDB-lite"/>
    </source>
</evidence>
<keyword evidence="3" id="KW-0479">Metal-binding</keyword>
<organism evidence="15 16">
    <name type="scientific">Hypsibius exemplaris</name>
    <name type="common">Freshwater tardigrade</name>
    <dbReference type="NCBI Taxonomy" id="2072580"/>
    <lineage>
        <taxon>Eukaryota</taxon>
        <taxon>Metazoa</taxon>
        <taxon>Ecdysozoa</taxon>
        <taxon>Tardigrada</taxon>
        <taxon>Eutardigrada</taxon>
        <taxon>Parachela</taxon>
        <taxon>Hypsibioidea</taxon>
        <taxon>Hypsibiidae</taxon>
        <taxon>Hypsibius</taxon>
    </lineage>
</organism>
<dbReference type="InterPro" id="IPR019786">
    <property type="entry name" value="Zinc_finger_PHD-type_CS"/>
</dbReference>
<dbReference type="PANTHER" id="PTHR46174">
    <property type="entry name" value="CXXC-TYPE ZINC FINGER PROTEIN 1"/>
    <property type="match status" value="1"/>
</dbReference>
<dbReference type="GO" id="GO:0008270">
    <property type="term" value="F:zinc ion binding"/>
    <property type="evidence" value="ECO:0007669"/>
    <property type="project" value="UniProtKB-KW"/>
</dbReference>
<feature type="compositionally biased region" description="Basic residues" evidence="13">
    <location>
        <begin position="145"/>
        <end position="154"/>
    </location>
</feature>
<dbReference type="GO" id="GO:0048188">
    <property type="term" value="C:Set1C/COMPASS complex"/>
    <property type="evidence" value="ECO:0007669"/>
    <property type="project" value="InterPro"/>
</dbReference>
<comment type="caution">
    <text evidence="15">The sequence shown here is derived from an EMBL/GenBank/DDBJ whole genome shotgun (WGS) entry which is preliminary data.</text>
</comment>
<feature type="region of interest" description="Disordered" evidence="13">
    <location>
        <begin position="63"/>
        <end position="236"/>
    </location>
</feature>
<evidence type="ECO:0000313" key="15">
    <source>
        <dbReference type="EMBL" id="OQV23596.1"/>
    </source>
</evidence>
<feature type="compositionally biased region" description="Low complexity" evidence="13">
    <location>
        <begin position="87"/>
        <end position="100"/>
    </location>
</feature>
<evidence type="ECO:0000256" key="10">
    <source>
        <dbReference type="ARBA" id="ARBA00023828"/>
    </source>
</evidence>
<feature type="compositionally biased region" description="Basic and acidic residues" evidence="13">
    <location>
        <begin position="130"/>
        <end position="143"/>
    </location>
</feature>
<keyword evidence="16" id="KW-1185">Reference proteome</keyword>
<keyword evidence="8" id="KW-0804">Transcription</keyword>
<evidence type="ECO:0000256" key="8">
    <source>
        <dbReference type="ARBA" id="ARBA00023163"/>
    </source>
</evidence>
<dbReference type="InterPro" id="IPR037869">
    <property type="entry name" value="Spp1/CFP1"/>
</dbReference>
<name>A0A1W0X7R6_HYPEX</name>
<keyword evidence="7" id="KW-0238">DNA-binding</keyword>
<dbReference type="Pfam" id="PF00628">
    <property type="entry name" value="PHD"/>
    <property type="match status" value="1"/>
</dbReference>
<feature type="compositionally biased region" description="Basic residues" evidence="13">
    <location>
        <begin position="205"/>
        <end position="226"/>
    </location>
</feature>
<evidence type="ECO:0000256" key="9">
    <source>
        <dbReference type="ARBA" id="ARBA00023242"/>
    </source>
</evidence>
<keyword evidence="5" id="KW-0862">Zinc</keyword>
<dbReference type="InterPro" id="IPR001965">
    <property type="entry name" value="Znf_PHD"/>
</dbReference>
<keyword evidence="6" id="KW-0805">Transcription regulation</keyword>
<gene>
    <name evidence="15" type="ORF">BV898_02343</name>
</gene>
<evidence type="ECO:0000256" key="4">
    <source>
        <dbReference type="ARBA" id="ARBA00022771"/>
    </source>
</evidence>
<feature type="compositionally biased region" description="Low complexity" evidence="13">
    <location>
        <begin position="522"/>
        <end position="538"/>
    </location>
</feature>
<dbReference type="CDD" id="cd15553">
    <property type="entry name" value="PHD_Cfp1"/>
    <property type="match status" value="1"/>
</dbReference>
<keyword evidence="9" id="KW-0539">Nucleus</keyword>
<dbReference type="GO" id="GO:0045893">
    <property type="term" value="P:positive regulation of DNA-templated transcription"/>
    <property type="evidence" value="ECO:0007669"/>
    <property type="project" value="TreeGrafter"/>
</dbReference>
<keyword evidence="4 12" id="KW-0863">Zinc-finger</keyword>
<proteinExistence type="predicted"/>
<evidence type="ECO:0000256" key="2">
    <source>
        <dbReference type="ARBA" id="ARBA00022553"/>
    </source>
</evidence>
<keyword evidence="2" id="KW-0597">Phosphoprotein</keyword>
<feature type="domain" description="PHD-type" evidence="14">
    <location>
        <begin position="5"/>
        <end position="55"/>
    </location>
</feature>
<evidence type="ECO:0000256" key="12">
    <source>
        <dbReference type="PROSITE-ProRule" id="PRU00146"/>
    </source>
</evidence>